<feature type="compositionally biased region" description="Low complexity" evidence="5">
    <location>
        <begin position="66"/>
        <end position="85"/>
    </location>
</feature>
<keyword evidence="9" id="KW-1185">Reference proteome</keyword>
<evidence type="ECO:0000256" key="4">
    <source>
        <dbReference type="ARBA" id="ARBA00023180"/>
    </source>
</evidence>
<feature type="region of interest" description="Disordered" evidence="5">
    <location>
        <begin position="61"/>
        <end position="89"/>
    </location>
</feature>
<accession>A0A8B7ZWK7</accession>
<dbReference type="GO" id="GO:0060271">
    <property type="term" value="P:cilium assembly"/>
    <property type="evidence" value="ECO:0007669"/>
    <property type="project" value="TreeGrafter"/>
</dbReference>
<evidence type="ECO:0000256" key="3">
    <source>
        <dbReference type="ARBA" id="ARBA00022794"/>
    </source>
</evidence>
<proteinExistence type="inferred from homology"/>
<feature type="domain" description="Tectonic-1-3" evidence="7">
    <location>
        <begin position="216"/>
        <end position="406"/>
    </location>
</feature>
<dbReference type="InterPro" id="IPR040354">
    <property type="entry name" value="TCTN1-3"/>
</dbReference>
<keyword evidence="2 6" id="KW-0732">Signal</keyword>
<dbReference type="AlphaFoldDB" id="A0A8B7ZWK7"/>
<dbReference type="OMA" id="LNGAQIC"/>
<feature type="domain" description="Tectonic-1-3 N-terminal" evidence="8">
    <location>
        <begin position="85"/>
        <end position="179"/>
    </location>
</feature>
<name>A0A8B7ZWK7_ACAPL</name>
<feature type="domain" description="Tectonic-1-3" evidence="7">
    <location>
        <begin position="417"/>
        <end position="595"/>
    </location>
</feature>
<keyword evidence="4" id="KW-0325">Glycoprotein</keyword>
<evidence type="ECO:0000313" key="9">
    <source>
        <dbReference type="Proteomes" id="UP000694845"/>
    </source>
</evidence>
<dbReference type="InterPro" id="IPR057724">
    <property type="entry name" value="TCTN1-3_N"/>
</dbReference>
<reference evidence="10" key="1">
    <citation type="submission" date="2025-08" db="UniProtKB">
        <authorList>
            <consortium name="RefSeq"/>
        </authorList>
    </citation>
    <scope>IDENTIFICATION</scope>
</reference>
<dbReference type="KEGG" id="aplc:110989407"/>
<evidence type="ECO:0000259" key="8">
    <source>
        <dbReference type="Pfam" id="PF25752"/>
    </source>
</evidence>
<sequence>MATHCALRIFVLFVKVTLFLPLSLSQVTTDSTLNVTMDITDPSGTNADGLTSPEVVIETEAPSRASPVDTATTMTTSTTSLPPQTGEGATVIPPNTDIGSCICDLTVNACDVNCCCDEDCTAEDRSSFTVCSDTSKIIDEQVCFRSTVMYTENAPEVVNTSNPSFFCIVIDNNEGRNFYTVPDVVGNLEEFEALASSYGSSSFAPPDETNATYGEFYTAGDLMYTVYESLALGSLGLPKAGYSSLCDDSNPASFRFDQQSICDRLLTDLASECETTPYLSALTYFSGFKLSPTPRYLVDQQPALNDTEEFYNFYINGSLIEVTLQEPVLCQDEAGQQTSCGLEPGVVPTPSYDTQCSNILLEVAYNITHNSSGAIEAVDVRLVLGNITLSPNNLRFGQKFSVEFMKADEAETFLRSGNPGYMPGMPILAGNLESQDIDGQTRNYIELSSNRDSWLTVVKSTADGSCETNPDNRTPVNFGEDLRTGCMISVTFSDTADKCGVIQAVALSALKGVTRGYVATFGNSDVENVGDWIPVLDVQPTGSPSSSVEGTCNNMVMALHIEVIYGNVGSLVNPQAKILGVRYNYAEGTLSYTCSGAYCQTGAGTLLQNFEVTSSVAFIDASTLPTPILAEDPGFEDKLPNDFFYPFTIGRSAVIELDVRLLWAGVLGCLVLRTKVV</sequence>
<feature type="signal peptide" evidence="6">
    <location>
        <begin position="1"/>
        <end position="25"/>
    </location>
</feature>
<keyword evidence="3" id="KW-0970">Cilium biogenesis/degradation</keyword>
<dbReference type="Proteomes" id="UP000694845">
    <property type="component" value="Unplaced"/>
</dbReference>
<evidence type="ECO:0000256" key="2">
    <source>
        <dbReference type="ARBA" id="ARBA00022729"/>
    </source>
</evidence>
<dbReference type="OrthoDB" id="2104337at2759"/>
<dbReference type="InterPro" id="IPR011677">
    <property type="entry name" value="TCTN1-3_dom"/>
</dbReference>
<evidence type="ECO:0000259" key="7">
    <source>
        <dbReference type="Pfam" id="PF07773"/>
    </source>
</evidence>
<dbReference type="Pfam" id="PF07773">
    <property type="entry name" value="TCTN_DUF1619"/>
    <property type="match status" value="2"/>
</dbReference>
<dbReference type="GeneID" id="110989407"/>
<feature type="chain" id="PRO_5034158272" evidence="6">
    <location>
        <begin position="26"/>
        <end position="677"/>
    </location>
</feature>
<evidence type="ECO:0000256" key="6">
    <source>
        <dbReference type="SAM" id="SignalP"/>
    </source>
</evidence>
<dbReference type="Pfam" id="PF25752">
    <property type="entry name" value="DUF1619_N"/>
    <property type="match status" value="1"/>
</dbReference>
<evidence type="ECO:0000313" key="10">
    <source>
        <dbReference type="RefSeq" id="XP_022109472.1"/>
    </source>
</evidence>
<dbReference type="RefSeq" id="XP_022109472.1">
    <property type="nucleotide sequence ID" value="XM_022253780.1"/>
</dbReference>
<evidence type="ECO:0000256" key="1">
    <source>
        <dbReference type="ARBA" id="ARBA00007633"/>
    </source>
</evidence>
<evidence type="ECO:0000256" key="5">
    <source>
        <dbReference type="SAM" id="MobiDB-lite"/>
    </source>
</evidence>
<organism evidence="9 10">
    <name type="scientific">Acanthaster planci</name>
    <name type="common">Crown-of-thorns starfish</name>
    <dbReference type="NCBI Taxonomy" id="133434"/>
    <lineage>
        <taxon>Eukaryota</taxon>
        <taxon>Metazoa</taxon>
        <taxon>Echinodermata</taxon>
        <taxon>Eleutherozoa</taxon>
        <taxon>Asterozoa</taxon>
        <taxon>Asteroidea</taxon>
        <taxon>Valvatacea</taxon>
        <taxon>Valvatida</taxon>
        <taxon>Acanthasteridae</taxon>
        <taxon>Acanthaster</taxon>
    </lineage>
</organism>
<protein>
    <submittedName>
        <fullName evidence="10">Tectonic-1-like</fullName>
    </submittedName>
</protein>
<dbReference type="PANTHER" id="PTHR14611">
    <property type="entry name" value="TECTONIC FAMILY MEMBER"/>
    <property type="match status" value="1"/>
</dbReference>
<gene>
    <name evidence="10" type="primary">LOC110989407</name>
</gene>
<dbReference type="PANTHER" id="PTHR14611:SF2">
    <property type="entry name" value="TECTONIC"/>
    <property type="match status" value="1"/>
</dbReference>
<comment type="similarity">
    <text evidence="1">Belongs to the tectonic family.</text>
</comment>